<sequence>MNALIYEDFTVRSTIARSGYTISPRAAPLMSAGRSFLEGLSVNQRLNESYNAQLIFEGRFAEVSRLRAPQGATAGALTHIRQTITSQPSLQLIWAATGWSYQEWNALLVYVSRNFSDQEASQFWDDIFHPFFAPALHS</sequence>
<comment type="caution">
    <text evidence="1">The sequence shown here is derived from an EMBL/GenBank/DDBJ whole genome shotgun (WGS) entry which is preliminary data.</text>
</comment>
<evidence type="ECO:0000313" key="2">
    <source>
        <dbReference type="Proteomes" id="UP000717328"/>
    </source>
</evidence>
<organism evidence="1 2">
    <name type="scientific">Sphagnurus paluster</name>
    <dbReference type="NCBI Taxonomy" id="117069"/>
    <lineage>
        <taxon>Eukaryota</taxon>
        <taxon>Fungi</taxon>
        <taxon>Dikarya</taxon>
        <taxon>Basidiomycota</taxon>
        <taxon>Agaricomycotina</taxon>
        <taxon>Agaricomycetes</taxon>
        <taxon>Agaricomycetidae</taxon>
        <taxon>Agaricales</taxon>
        <taxon>Tricholomatineae</taxon>
        <taxon>Lyophyllaceae</taxon>
        <taxon>Sphagnurus</taxon>
    </lineage>
</organism>
<gene>
    <name evidence="1" type="ORF">H0H81_001839</name>
</gene>
<reference evidence="1" key="2">
    <citation type="submission" date="2021-10" db="EMBL/GenBank/DDBJ databases">
        <title>Phylogenomics reveals ancestral predisposition of the termite-cultivated fungus Termitomyces towards a domesticated lifestyle.</title>
        <authorList>
            <person name="Auxier B."/>
            <person name="Grum-Grzhimaylo A."/>
            <person name="Cardenas M.E."/>
            <person name="Lodge J.D."/>
            <person name="Laessoe T."/>
            <person name="Pedersen O."/>
            <person name="Smith M.E."/>
            <person name="Kuyper T.W."/>
            <person name="Franco-Molano E.A."/>
            <person name="Baroni T.J."/>
            <person name="Aanen D.K."/>
        </authorList>
    </citation>
    <scope>NUCLEOTIDE SEQUENCE</scope>
    <source>
        <strain evidence="1">D49</strain>
    </source>
</reference>
<dbReference type="EMBL" id="JABCKI010000683">
    <property type="protein sequence ID" value="KAG5649829.1"/>
    <property type="molecule type" value="Genomic_DNA"/>
</dbReference>
<proteinExistence type="predicted"/>
<dbReference type="Proteomes" id="UP000717328">
    <property type="component" value="Unassembled WGS sequence"/>
</dbReference>
<protein>
    <submittedName>
        <fullName evidence="1">Uncharacterized protein</fullName>
    </submittedName>
</protein>
<name>A0A9P7KHJ4_9AGAR</name>
<dbReference type="AlphaFoldDB" id="A0A9P7KHJ4"/>
<keyword evidence="2" id="KW-1185">Reference proteome</keyword>
<evidence type="ECO:0000313" key="1">
    <source>
        <dbReference type="EMBL" id="KAG5649829.1"/>
    </source>
</evidence>
<reference evidence="1" key="1">
    <citation type="submission" date="2021-02" db="EMBL/GenBank/DDBJ databases">
        <authorList>
            <person name="Nieuwenhuis M."/>
            <person name="Van De Peppel L.J.J."/>
        </authorList>
    </citation>
    <scope>NUCLEOTIDE SEQUENCE</scope>
    <source>
        <strain evidence="1">D49</strain>
    </source>
</reference>
<accession>A0A9P7KHJ4</accession>